<dbReference type="Pfam" id="PF04070">
    <property type="entry name" value="DUF378"/>
    <property type="match status" value="1"/>
</dbReference>
<dbReference type="RefSeq" id="WP_191695445.1">
    <property type="nucleotide sequence ID" value="NZ_JACSQN010000012.1"/>
</dbReference>
<proteinExistence type="predicted"/>
<keyword evidence="1" id="KW-0812">Transmembrane</keyword>
<keyword evidence="1" id="KW-0472">Membrane</keyword>
<comment type="caution">
    <text evidence="2">The sequence shown here is derived from an EMBL/GenBank/DDBJ whole genome shotgun (WGS) entry which is preliminary data.</text>
</comment>
<keyword evidence="3" id="KW-1185">Reference proteome</keyword>
<name>A0ABR8UC81_9BACL</name>
<gene>
    <name evidence="2" type="ORF">H9649_13620</name>
</gene>
<dbReference type="InterPro" id="IPR007211">
    <property type="entry name" value="DUF378"/>
</dbReference>
<evidence type="ECO:0000313" key="2">
    <source>
        <dbReference type="EMBL" id="MBD7985629.1"/>
    </source>
</evidence>
<dbReference type="EMBL" id="JACSQN010000012">
    <property type="protein sequence ID" value="MBD7985629.1"/>
    <property type="molecule type" value="Genomic_DNA"/>
</dbReference>
<dbReference type="PANTHER" id="PTHR37304">
    <property type="entry name" value="MEMBRANE PROTEIN-RELATED"/>
    <property type="match status" value="1"/>
</dbReference>
<feature type="transmembrane region" description="Helical" evidence="1">
    <location>
        <begin position="7"/>
        <end position="24"/>
    </location>
</feature>
<sequence length="80" mass="8817">MENFKKLALAITIIGALNWGVVGLFNYDVVSQFAGGYAKMLARFLYFAVGLSGLISLGLLFDHWNEEHPNPTTAQKVEKA</sequence>
<keyword evidence="1" id="KW-1133">Transmembrane helix</keyword>
<feature type="transmembrane region" description="Helical" evidence="1">
    <location>
        <begin position="44"/>
        <end position="61"/>
    </location>
</feature>
<dbReference type="PANTHER" id="PTHR37304:SF1">
    <property type="entry name" value="MEMBRANE PROTEIN"/>
    <property type="match status" value="1"/>
</dbReference>
<dbReference type="Proteomes" id="UP000626786">
    <property type="component" value="Unassembled WGS sequence"/>
</dbReference>
<evidence type="ECO:0000256" key="1">
    <source>
        <dbReference type="SAM" id="Phobius"/>
    </source>
</evidence>
<accession>A0ABR8UC81</accession>
<protein>
    <submittedName>
        <fullName evidence="2">DUF378 domain-containing protein</fullName>
    </submittedName>
</protein>
<reference evidence="2 3" key="1">
    <citation type="submission" date="2020-08" db="EMBL/GenBank/DDBJ databases">
        <title>A Genomic Blueprint of the Chicken Gut Microbiome.</title>
        <authorList>
            <person name="Gilroy R."/>
            <person name="Ravi A."/>
            <person name="Getino M."/>
            <person name="Pursley I."/>
            <person name="Horton D.L."/>
            <person name="Alikhan N.-F."/>
            <person name="Baker D."/>
            <person name="Gharbi K."/>
            <person name="Hall N."/>
            <person name="Watson M."/>
            <person name="Adriaenssens E.M."/>
            <person name="Foster-Nyarko E."/>
            <person name="Jarju S."/>
            <person name="Secka A."/>
            <person name="Antonio M."/>
            <person name="Oren A."/>
            <person name="Chaudhuri R."/>
            <person name="La Ragione R.M."/>
            <person name="Hildebrand F."/>
            <person name="Pallen M.J."/>
        </authorList>
    </citation>
    <scope>NUCLEOTIDE SEQUENCE [LARGE SCALE GENOMIC DNA]</scope>
    <source>
        <strain evidence="2 3">Sa2YVA2</strain>
    </source>
</reference>
<evidence type="ECO:0000313" key="3">
    <source>
        <dbReference type="Proteomes" id="UP000626786"/>
    </source>
</evidence>
<organism evidence="2 3">
    <name type="scientific">Sporosarcina quadrami</name>
    <dbReference type="NCBI Taxonomy" id="2762234"/>
    <lineage>
        <taxon>Bacteria</taxon>
        <taxon>Bacillati</taxon>
        <taxon>Bacillota</taxon>
        <taxon>Bacilli</taxon>
        <taxon>Bacillales</taxon>
        <taxon>Caryophanaceae</taxon>
        <taxon>Sporosarcina</taxon>
    </lineage>
</organism>